<evidence type="ECO:0000256" key="1">
    <source>
        <dbReference type="SAM" id="MobiDB-lite"/>
    </source>
</evidence>
<evidence type="ECO:0000313" key="3">
    <source>
        <dbReference type="Proteomes" id="UP000823941"/>
    </source>
</evidence>
<proteinExistence type="predicted"/>
<dbReference type="Proteomes" id="UP000823941">
    <property type="component" value="Chromosome 29"/>
</dbReference>
<feature type="compositionally biased region" description="Basic and acidic residues" evidence="1">
    <location>
        <begin position="57"/>
        <end position="74"/>
    </location>
</feature>
<reference evidence="2 3" key="1">
    <citation type="submission" date="2021-06" db="EMBL/GenBank/DDBJ databases">
        <title>A haploid diamondback moth (Plutella xylostella L.) genome assembly resolves 31 chromosomes and identifies a diamide resistance mutation.</title>
        <authorList>
            <person name="Ward C.M."/>
            <person name="Perry K.D."/>
            <person name="Baker G."/>
            <person name="Powis K."/>
            <person name="Heckel D.G."/>
            <person name="Baxter S.W."/>
        </authorList>
    </citation>
    <scope>NUCLEOTIDE SEQUENCE [LARGE SCALE GENOMIC DNA]</scope>
    <source>
        <strain evidence="2 3">LV</strain>
        <tissue evidence="2">Single pupa</tissue>
    </source>
</reference>
<feature type="region of interest" description="Disordered" evidence="1">
    <location>
        <begin position="1"/>
        <end position="74"/>
    </location>
</feature>
<comment type="caution">
    <text evidence="2">The sequence shown here is derived from an EMBL/GenBank/DDBJ whole genome shotgun (WGS) entry which is preliminary data.</text>
</comment>
<gene>
    <name evidence="2" type="ORF">JYU34_021594</name>
</gene>
<dbReference type="EMBL" id="JAHIBW010000029">
    <property type="protein sequence ID" value="KAG7296436.1"/>
    <property type="molecule type" value="Genomic_DNA"/>
</dbReference>
<name>A0ABQ7PTY0_PLUXY</name>
<keyword evidence="3" id="KW-1185">Reference proteome</keyword>
<organism evidence="2 3">
    <name type="scientific">Plutella xylostella</name>
    <name type="common">Diamondback moth</name>
    <name type="synonym">Plutella maculipennis</name>
    <dbReference type="NCBI Taxonomy" id="51655"/>
    <lineage>
        <taxon>Eukaryota</taxon>
        <taxon>Metazoa</taxon>
        <taxon>Ecdysozoa</taxon>
        <taxon>Arthropoda</taxon>
        <taxon>Hexapoda</taxon>
        <taxon>Insecta</taxon>
        <taxon>Pterygota</taxon>
        <taxon>Neoptera</taxon>
        <taxon>Endopterygota</taxon>
        <taxon>Lepidoptera</taxon>
        <taxon>Glossata</taxon>
        <taxon>Ditrysia</taxon>
        <taxon>Yponomeutoidea</taxon>
        <taxon>Plutellidae</taxon>
        <taxon>Plutella</taxon>
    </lineage>
</organism>
<sequence>MAGGKLGGKSWAGPTGVGGSYVLSHGEESPRRSTSQARAGGSDVQHDGGGVQTAVQKGREHYYGHTRESEREVP</sequence>
<accession>A0ABQ7PTY0</accession>
<evidence type="ECO:0000313" key="2">
    <source>
        <dbReference type="EMBL" id="KAG7296436.1"/>
    </source>
</evidence>
<protein>
    <submittedName>
        <fullName evidence="2">Uncharacterized protein</fullName>
    </submittedName>
</protein>